<proteinExistence type="inferred from homology"/>
<dbReference type="Gene3D" id="2.60.40.3120">
    <property type="match status" value="1"/>
</dbReference>
<sequence>MTLSITSSFDSGNIRVLSITDTGADLEIVTDRQSDFYQWFHFRVAGGAGKALTLRIVNCAGSAYPLGWPGYSARVSSDRETWAQAPTSYAAGVLTINVTPDSDALYIAYFAPYSFERHLDLVARVAGAPGVAQRELGKTLDGRPLDCLVIGEGPKPVWLYARQHPGESMAEWWMEGALEKLTDPNDAAARLLREKATLYVVPNMNPDGSVRGHLRTNAAGVNLNREWHAPSAERSPEVLAVRGAMDESGVAFAMDVHGDEAIPANFLAGFEGIPSLKPGQQALFERFRDTLAARTPLFQVDKGYAIAAPGTANMSMSTTQLAERYGAVSMTLEMPFKDHDDHADPVHGWSPARSKELAHACLDNLAAMIDAI</sequence>
<dbReference type="InterPro" id="IPR040626">
    <property type="entry name" value="Pepdidase_M14_N"/>
</dbReference>
<dbReference type="Gene3D" id="3.40.630.10">
    <property type="entry name" value="Zn peptidases"/>
    <property type="match status" value="1"/>
</dbReference>
<dbReference type="PANTHER" id="PTHR12756">
    <property type="entry name" value="CYTOSOLIC CARBOXYPEPTIDASE"/>
    <property type="match status" value="1"/>
</dbReference>
<dbReference type="Proteomes" id="UP000249066">
    <property type="component" value="Unassembled WGS sequence"/>
</dbReference>
<dbReference type="Pfam" id="PF18027">
    <property type="entry name" value="Pepdidase_M14_N"/>
    <property type="match status" value="1"/>
</dbReference>
<evidence type="ECO:0000256" key="1">
    <source>
        <dbReference type="ARBA" id="ARBA00001947"/>
    </source>
</evidence>
<dbReference type="SUPFAM" id="SSF53187">
    <property type="entry name" value="Zn-dependent exopeptidases"/>
    <property type="match status" value="1"/>
</dbReference>
<organism evidence="4 5">
    <name type="scientific">Sphingomonas sanxanigenens</name>
    <dbReference type="NCBI Taxonomy" id="397260"/>
    <lineage>
        <taxon>Bacteria</taxon>
        <taxon>Pseudomonadati</taxon>
        <taxon>Pseudomonadota</taxon>
        <taxon>Alphaproteobacteria</taxon>
        <taxon>Sphingomonadales</taxon>
        <taxon>Sphingomonadaceae</taxon>
        <taxon>Sphingomonas</taxon>
    </lineage>
</organism>
<dbReference type="GO" id="GO:0008270">
    <property type="term" value="F:zinc ion binding"/>
    <property type="evidence" value="ECO:0007669"/>
    <property type="project" value="InterPro"/>
</dbReference>
<dbReference type="CDD" id="cd06234">
    <property type="entry name" value="M14_PaCCP-like"/>
    <property type="match status" value="1"/>
</dbReference>
<comment type="similarity">
    <text evidence="2">Belongs to the peptidase M14 family.</text>
</comment>
<evidence type="ECO:0000259" key="3">
    <source>
        <dbReference type="PROSITE" id="PS52035"/>
    </source>
</evidence>
<evidence type="ECO:0000313" key="4">
    <source>
        <dbReference type="EMBL" id="PZO92261.1"/>
    </source>
</evidence>
<gene>
    <name evidence="4" type="ORF">DI623_00450</name>
</gene>
<name>A0A2W5CB24_9SPHN</name>
<evidence type="ECO:0000313" key="5">
    <source>
        <dbReference type="Proteomes" id="UP000249066"/>
    </source>
</evidence>
<dbReference type="GO" id="GO:0006508">
    <property type="term" value="P:proteolysis"/>
    <property type="evidence" value="ECO:0007669"/>
    <property type="project" value="InterPro"/>
</dbReference>
<protein>
    <recommendedName>
        <fullName evidence="3">Peptidase M14 domain-containing protein</fullName>
    </recommendedName>
</protein>
<comment type="caution">
    <text evidence="4">The sequence shown here is derived from an EMBL/GenBank/DDBJ whole genome shotgun (WGS) entry which is preliminary data.</text>
</comment>
<evidence type="ECO:0000256" key="2">
    <source>
        <dbReference type="PROSITE-ProRule" id="PRU01379"/>
    </source>
</evidence>
<dbReference type="Pfam" id="PF00246">
    <property type="entry name" value="Peptidase_M14"/>
    <property type="match status" value="1"/>
</dbReference>
<dbReference type="AlphaFoldDB" id="A0A2W5CB24"/>
<dbReference type="EMBL" id="QFNN01000001">
    <property type="protein sequence ID" value="PZO92261.1"/>
    <property type="molecule type" value="Genomic_DNA"/>
</dbReference>
<reference evidence="4 5" key="1">
    <citation type="submission" date="2017-08" db="EMBL/GenBank/DDBJ databases">
        <title>Infants hospitalized years apart are colonized by the same room-sourced microbial strains.</title>
        <authorList>
            <person name="Brooks B."/>
            <person name="Olm M.R."/>
            <person name="Firek B.A."/>
            <person name="Baker R."/>
            <person name="Thomas B.C."/>
            <person name="Morowitz M.J."/>
            <person name="Banfield J.F."/>
        </authorList>
    </citation>
    <scope>NUCLEOTIDE SEQUENCE [LARGE SCALE GENOMIC DNA]</scope>
    <source>
        <strain evidence="4">S2_018_000_R2_101</strain>
    </source>
</reference>
<comment type="cofactor">
    <cofactor evidence="1">
        <name>Zn(2+)</name>
        <dbReference type="ChEBI" id="CHEBI:29105"/>
    </cofactor>
</comment>
<dbReference type="GO" id="GO:0004181">
    <property type="term" value="F:metallocarboxypeptidase activity"/>
    <property type="evidence" value="ECO:0007669"/>
    <property type="project" value="InterPro"/>
</dbReference>
<accession>A0A2W5CB24</accession>
<feature type="active site" description="Proton donor/acceptor" evidence="2">
    <location>
        <position position="333"/>
    </location>
</feature>
<feature type="domain" description="Peptidase M14" evidence="3">
    <location>
        <begin position="111"/>
        <end position="369"/>
    </location>
</feature>
<dbReference type="PANTHER" id="PTHR12756:SF11">
    <property type="entry name" value="CYTOSOLIC CARBOXYPEPTIDASE 1"/>
    <property type="match status" value="1"/>
</dbReference>
<dbReference type="InterPro" id="IPR050821">
    <property type="entry name" value="Cytosolic_carboxypeptidase"/>
</dbReference>
<dbReference type="InterPro" id="IPR000834">
    <property type="entry name" value="Peptidase_M14"/>
</dbReference>
<dbReference type="PROSITE" id="PS52035">
    <property type="entry name" value="PEPTIDASE_M14"/>
    <property type="match status" value="1"/>
</dbReference>